<dbReference type="KEGG" id="cpoy:GP475_07955"/>
<dbReference type="SUPFAM" id="SSF54001">
    <property type="entry name" value="Cysteine proteinases"/>
    <property type="match status" value="1"/>
</dbReference>
<protein>
    <submittedName>
        <fullName evidence="5">Endopeptidase</fullName>
    </submittedName>
</protein>
<name>A0A7H0SPV3_9CORY</name>
<dbReference type="EMBL" id="CP046884">
    <property type="protein sequence ID" value="QNQ90578.1"/>
    <property type="molecule type" value="Genomic_DNA"/>
</dbReference>
<dbReference type="Gene3D" id="3.90.1720.10">
    <property type="entry name" value="endopeptidase domain like (from Nostoc punctiforme)"/>
    <property type="match status" value="1"/>
</dbReference>
<gene>
    <name evidence="5" type="ORF">GP475_07955</name>
</gene>
<comment type="similarity">
    <text evidence="1">Belongs to the peptidase C40 family.</text>
</comment>
<accession>A0A7H0SPV3</accession>
<dbReference type="Pfam" id="PF00877">
    <property type="entry name" value="NLPC_P60"/>
    <property type="match status" value="1"/>
</dbReference>
<evidence type="ECO:0000256" key="3">
    <source>
        <dbReference type="ARBA" id="ARBA00022801"/>
    </source>
</evidence>
<keyword evidence="4" id="KW-0788">Thiol protease</keyword>
<keyword evidence="6" id="KW-1185">Reference proteome</keyword>
<reference evidence="5 6" key="1">
    <citation type="submission" date="2019-12" db="EMBL/GenBank/DDBJ databases">
        <title>Corynebacterium sp. nov., isolated from feces of the Anser Albifrons in China.</title>
        <authorList>
            <person name="Liu Q."/>
        </authorList>
    </citation>
    <scope>NUCLEOTIDE SEQUENCE [LARGE SCALE GENOMIC DNA]</scope>
    <source>
        <strain evidence="5 6">4H37-19</strain>
    </source>
</reference>
<evidence type="ECO:0000256" key="2">
    <source>
        <dbReference type="ARBA" id="ARBA00022670"/>
    </source>
</evidence>
<evidence type="ECO:0000256" key="1">
    <source>
        <dbReference type="ARBA" id="ARBA00007074"/>
    </source>
</evidence>
<dbReference type="AlphaFoldDB" id="A0A7H0SPV3"/>
<dbReference type="PANTHER" id="PTHR47359:SF3">
    <property type="entry name" value="NLP_P60 DOMAIN-CONTAINING PROTEIN-RELATED"/>
    <property type="match status" value="1"/>
</dbReference>
<keyword evidence="3" id="KW-0378">Hydrolase</keyword>
<organism evidence="5 6">
    <name type="scientific">Corynebacterium poyangense</name>
    <dbReference type="NCBI Taxonomy" id="2684405"/>
    <lineage>
        <taxon>Bacteria</taxon>
        <taxon>Bacillati</taxon>
        <taxon>Actinomycetota</taxon>
        <taxon>Actinomycetes</taxon>
        <taxon>Mycobacteriales</taxon>
        <taxon>Corynebacteriaceae</taxon>
        <taxon>Corynebacterium</taxon>
    </lineage>
</organism>
<dbReference type="InterPro" id="IPR000064">
    <property type="entry name" value="NLP_P60_dom"/>
</dbReference>
<evidence type="ECO:0000313" key="6">
    <source>
        <dbReference type="Proteomes" id="UP000516320"/>
    </source>
</evidence>
<dbReference type="Proteomes" id="UP000516320">
    <property type="component" value="Chromosome"/>
</dbReference>
<dbReference type="InterPro" id="IPR051794">
    <property type="entry name" value="PG_Endopeptidase_C40"/>
</dbReference>
<dbReference type="PROSITE" id="PS51935">
    <property type="entry name" value="NLPC_P60"/>
    <property type="match status" value="1"/>
</dbReference>
<dbReference type="GO" id="GO:0006508">
    <property type="term" value="P:proteolysis"/>
    <property type="evidence" value="ECO:0007669"/>
    <property type="project" value="UniProtKB-KW"/>
</dbReference>
<dbReference type="GO" id="GO:0008234">
    <property type="term" value="F:cysteine-type peptidase activity"/>
    <property type="evidence" value="ECO:0007669"/>
    <property type="project" value="UniProtKB-KW"/>
</dbReference>
<proteinExistence type="inferred from homology"/>
<dbReference type="RefSeq" id="WP_187973890.1">
    <property type="nucleotide sequence ID" value="NZ_CP046884.1"/>
</dbReference>
<dbReference type="PANTHER" id="PTHR47359">
    <property type="entry name" value="PEPTIDOGLYCAN DL-ENDOPEPTIDASE CWLO"/>
    <property type="match status" value="1"/>
</dbReference>
<keyword evidence="2" id="KW-0645">Protease</keyword>
<evidence type="ECO:0000313" key="5">
    <source>
        <dbReference type="EMBL" id="QNQ90578.1"/>
    </source>
</evidence>
<sequence length="204" mass="20819">MAKHRRQNLNNTRRVAAASALAVGATVLANPAAHAADITIPGTGLNFQADVENIPGVANVPGVEQFVPALQGQAAPVDIQGAIANAASQTSSGNAIVDAARSKIGAPYAWGAAGPDAFDCSGLVYWAHQQVGKHIPRTSQAQAAAGTPVPLSDLQPGDVVAFYGGASHVGIYVGNNTIIDALQSGTPVGERPLNYMPIHSAVRF</sequence>
<dbReference type="InterPro" id="IPR038765">
    <property type="entry name" value="Papain-like_cys_pep_sf"/>
</dbReference>
<evidence type="ECO:0000256" key="4">
    <source>
        <dbReference type="ARBA" id="ARBA00022807"/>
    </source>
</evidence>